<dbReference type="AlphaFoldDB" id="A0A0H5PZ56"/>
<dbReference type="GO" id="GO:0015074">
    <property type="term" value="P:DNA integration"/>
    <property type="evidence" value="ECO:0007669"/>
    <property type="project" value="InterPro"/>
</dbReference>
<reference evidence="4" key="1">
    <citation type="submission" date="2015-06" db="EMBL/GenBank/DDBJ databases">
        <authorList>
            <person name="Joergensen T."/>
        </authorList>
    </citation>
    <scope>NUCLEOTIDE SEQUENCE</scope>
    <source>
        <strain evidence="4">RGRH0255</strain>
    </source>
</reference>
<reference evidence="4" key="2">
    <citation type="submission" date="2015-07" db="EMBL/GenBank/DDBJ databases">
        <title>Plasmids, circular viruses and viroids from rat gut.</title>
        <authorList>
            <person name="Jorgensen T.J."/>
            <person name="Hansen M.A."/>
            <person name="Xu Z."/>
            <person name="Tabak M.A."/>
            <person name="Sorensen S.J."/>
            <person name="Hansen L.H."/>
        </authorList>
    </citation>
    <scope>NUCLEOTIDE SEQUENCE</scope>
    <source>
        <strain evidence="4">RGRH0255</strain>
    </source>
</reference>
<keyword evidence="2" id="KW-0233">DNA recombination</keyword>
<dbReference type="GO" id="GO:0003677">
    <property type="term" value="F:DNA binding"/>
    <property type="evidence" value="ECO:0007669"/>
    <property type="project" value="UniProtKB-KW"/>
</dbReference>
<sequence length="176" mass="19684">MRTGYLLEREVGHVLAALTPANRLVCRVCLHTGLRVGDVLALRTQQLAPHFWVVERKTGKRRQVGLPAGLLRDIRAQAGEVWAFPGRDPAKPRTRQAVWADVKRAARAFRLPQNVAPHSFRKVYAVDLLHKYGDLDRVRRALNHGSCATTMIYAMADRLMTAKGKAKTGRGGITVW</sequence>
<dbReference type="InterPro" id="IPR011010">
    <property type="entry name" value="DNA_brk_join_enz"/>
</dbReference>
<evidence type="ECO:0000259" key="3">
    <source>
        <dbReference type="PROSITE" id="PS51898"/>
    </source>
</evidence>
<dbReference type="GO" id="GO:0006310">
    <property type="term" value="P:DNA recombination"/>
    <property type="evidence" value="ECO:0007669"/>
    <property type="project" value="UniProtKB-KW"/>
</dbReference>
<dbReference type="PANTHER" id="PTHR30349:SF41">
    <property type="entry name" value="INTEGRASE_RECOMBINASE PROTEIN MJ0367-RELATED"/>
    <property type="match status" value="1"/>
</dbReference>
<keyword evidence="1" id="KW-0238">DNA-binding</keyword>
<protein>
    <recommendedName>
        <fullName evidence="3">Tyr recombinase domain-containing protein</fullName>
    </recommendedName>
</protein>
<dbReference type="InterPro" id="IPR013762">
    <property type="entry name" value="Integrase-like_cat_sf"/>
</dbReference>
<proteinExistence type="predicted"/>
<dbReference type="Pfam" id="PF00589">
    <property type="entry name" value="Phage_integrase"/>
    <property type="match status" value="1"/>
</dbReference>
<dbReference type="Gene3D" id="1.10.443.10">
    <property type="entry name" value="Intergrase catalytic core"/>
    <property type="match status" value="1"/>
</dbReference>
<feature type="domain" description="Tyr recombinase" evidence="3">
    <location>
        <begin position="1"/>
        <end position="166"/>
    </location>
</feature>
<organism evidence="4">
    <name type="scientific">uncultured prokaryote</name>
    <dbReference type="NCBI Taxonomy" id="198431"/>
    <lineage>
        <taxon>unclassified sequences</taxon>
        <taxon>environmental samples</taxon>
    </lineage>
</organism>
<accession>A0A0H5PZ56</accession>
<dbReference type="EMBL" id="LN852928">
    <property type="protein sequence ID" value="CRY94449.1"/>
    <property type="molecule type" value="Genomic_DNA"/>
</dbReference>
<dbReference type="InterPro" id="IPR050090">
    <property type="entry name" value="Tyrosine_recombinase_XerCD"/>
</dbReference>
<name>A0A0H5PZ56_9ZZZZ</name>
<evidence type="ECO:0000313" key="4">
    <source>
        <dbReference type="EMBL" id="CRY94449.1"/>
    </source>
</evidence>
<dbReference type="PANTHER" id="PTHR30349">
    <property type="entry name" value="PHAGE INTEGRASE-RELATED"/>
    <property type="match status" value="1"/>
</dbReference>
<evidence type="ECO:0000256" key="1">
    <source>
        <dbReference type="ARBA" id="ARBA00023125"/>
    </source>
</evidence>
<evidence type="ECO:0000256" key="2">
    <source>
        <dbReference type="ARBA" id="ARBA00023172"/>
    </source>
</evidence>
<dbReference type="PROSITE" id="PS51898">
    <property type="entry name" value="TYR_RECOMBINASE"/>
    <property type="match status" value="1"/>
</dbReference>
<dbReference type="SUPFAM" id="SSF56349">
    <property type="entry name" value="DNA breaking-rejoining enzymes"/>
    <property type="match status" value="1"/>
</dbReference>
<dbReference type="InterPro" id="IPR002104">
    <property type="entry name" value="Integrase_catalytic"/>
</dbReference>